<organism evidence="2 3">
    <name type="scientific">Candidatus Spechtbacteria bacterium RIFCSPLOWO2_01_FULL_46_10</name>
    <dbReference type="NCBI Taxonomy" id="1802163"/>
    <lineage>
        <taxon>Bacteria</taxon>
        <taxon>Candidatus Spechtiibacteriota</taxon>
    </lineage>
</organism>
<evidence type="ECO:0000313" key="2">
    <source>
        <dbReference type="EMBL" id="OGZ61990.1"/>
    </source>
</evidence>
<dbReference type="SUPFAM" id="SSF82171">
    <property type="entry name" value="DPP6 N-terminal domain-like"/>
    <property type="match status" value="1"/>
</dbReference>
<feature type="domain" description="PEGA" evidence="1">
    <location>
        <begin position="44"/>
        <end position="110"/>
    </location>
</feature>
<sequence>MIKRQRTILFTSFVLIFLIATPSVVLYTRGYRINFTERTIVQTGGISITPHPSNASVLLDGEEKEKTSFLFRDAVFRNILPRTYNVRVEKEGYTSWEKFLVVREGKVEQVKNLRLFPKEPQVIALASDATVLAISPNSKYTAVVNLNREMGTNELSLLRISGNEAQKETINLSFSQIDSARFSKNSEVLLIESRLHGIARVHTLQVGELQNAVRWDAILRTVRPSVLRASAILFPSDDPQMLFALEQSKIGRLLFAITNSGKVTPTVLDEISAFALTEKNIFYINTKGTLIKALLAGKPKDELDDEFAFPRAGRENARIVVRDDEKAVLILQEGVLYLWEEEKSVRQVAKGQFIAGASFSPDREKFEYHSTTEIIIEWTRDIFGPPTRKIGDEERINAFSGVGNVVWLDANYIGIQLPDRIGFAELDSRDKRNSAFYKIQTSPQMLIVGPEKNTLLTGVEGNFAAILLE</sequence>
<evidence type="ECO:0000313" key="3">
    <source>
        <dbReference type="Proteomes" id="UP000179153"/>
    </source>
</evidence>
<reference evidence="2 3" key="1">
    <citation type="journal article" date="2016" name="Nat. Commun.">
        <title>Thousands of microbial genomes shed light on interconnected biogeochemical processes in an aquifer system.</title>
        <authorList>
            <person name="Anantharaman K."/>
            <person name="Brown C.T."/>
            <person name="Hug L.A."/>
            <person name="Sharon I."/>
            <person name="Castelle C.J."/>
            <person name="Probst A.J."/>
            <person name="Thomas B.C."/>
            <person name="Singh A."/>
            <person name="Wilkins M.J."/>
            <person name="Karaoz U."/>
            <person name="Brodie E.L."/>
            <person name="Williams K.H."/>
            <person name="Hubbard S.S."/>
            <person name="Banfield J.F."/>
        </authorList>
    </citation>
    <scope>NUCLEOTIDE SEQUENCE [LARGE SCALE GENOMIC DNA]</scope>
</reference>
<dbReference type="InterPro" id="IPR013229">
    <property type="entry name" value="PEGA"/>
</dbReference>
<accession>A0A1G2HI86</accession>
<dbReference type="Pfam" id="PF08308">
    <property type="entry name" value="PEGA"/>
    <property type="match status" value="1"/>
</dbReference>
<dbReference type="STRING" id="1802163.A2932_00695"/>
<dbReference type="Proteomes" id="UP000179153">
    <property type="component" value="Unassembled WGS sequence"/>
</dbReference>
<dbReference type="EMBL" id="MHOI01000005">
    <property type="protein sequence ID" value="OGZ61990.1"/>
    <property type="molecule type" value="Genomic_DNA"/>
</dbReference>
<comment type="caution">
    <text evidence="2">The sequence shown here is derived from an EMBL/GenBank/DDBJ whole genome shotgun (WGS) entry which is preliminary data.</text>
</comment>
<protein>
    <recommendedName>
        <fullName evidence="1">PEGA domain-containing protein</fullName>
    </recommendedName>
</protein>
<dbReference type="AlphaFoldDB" id="A0A1G2HI86"/>
<gene>
    <name evidence="2" type="ORF">A2932_00695</name>
</gene>
<evidence type="ECO:0000259" key="1">
    <source>
        <dbReference type="Pfam" id="PF08308"/>
    </source>
</evidence>
<name>A0A1G2HI86_9BACT</name>
<proteinExistence type="predicted"/>